<proteinExistence type="predicted"/>
<dbReference type="Pfam" id="PF12796">
    <property type="entry name" value="Ank_2"/>
    <property type="match status" value="1"/>
</dbReference>
<feature type="region of interest" description="Disordered" evidence="5">
    <location>
        <begin position="416"/>
        <end position="452"/>
    </location>
</feature>
<evidence type="ECO:0000313" key="7">
    <source>
        <dbReference type="EMBL" id="KZV87767.1"/>
    </source>
</evidence>
<evidence type="ECO:0000313" key="8">
    <source>
        <dbReference type="EMBL" id="KZV94157.1"/>
    </source>
</evidence>
<dbReference type="PROSITE" id="PS50103">
    <property type="entry name" value="ZF_C3H1"/>
    <property type="match status" value="2"/>
</dbReference>
<feature type="region of interest" description="Disordered" evidence="5">
    <location>
        <begin position="277"/>
        <end position="297"/>
    </location>
</feature>
<feature type="compositionally biased region" description="Gly residues" evidence="5">
    <location>
        <begin position="521"/>
        <end position="533"/>
    </location>
</feature>
<feature type="region of interest" description="Disordered" evidence="5">
    <location>
        <begin position="507"/>
        <end position="630"/>
    </location>
</feature>
<dbReference type="PROSITE" id="PS50297">
    <property type="entry name" value="ANK_REP_REGION"/>
    <property type="match status" value="1"/>
</dbReference>
<dbReference type="EMBL" id="KV426116">
    <property type="protein sequence ID" value="KZV87767.1"/>
    <property type="molecule type" value="Genomic_DNA"/>
</dbReference>
<name>A0A165J0S6_EXIGL</name>
<dbReference type="OrthoDB" id="20872at2759"/>
<dbReference type="Pfam" id="PF14608">
    <property type="entry name" value="zf-CCCH_2"/>
    <property type="match status" value="2"/>
</dbReference>
<accession>A0A165J0S6</accession>
<dbReference type="SUPFAM" id="SSF48403">
    <property type="entry name" value="Ankyrin repeat"/>
    <property type="match status" value="1"/>
</dbReference>
<dbReference type="InterPro" id="IPR000571">
    <property type="entry name" value="Znf_CCCH"/>
</dbReference>
<feature type="region of interest" description="Disordered" evidence="5">
    <location>
        <begin position="146"/>
        <end position="203"/>
    </location>
</feature>
<feature type="repeat" description="ANK" evidence="3">
    <location>
        <begin position="35"/>
        <end position="67"/>
    </location>
</feature>
<evidence type="ECO:0000256" key="4">
    <source>
        <dbReference type="PROSITE-ProRule" id="PRU00723"/>
    </source>
</evidence>
<dbReference type="STRING" id="1314781.A0A165J0S6"/>
<evidence type="ECO:0000256" key="2">
    <source>
        <dbReference type="ARBA" id="ARBA00023043"/>
    </source>
</evidence>
<dbReference type="SMART" id="SM00356">
    <property type="entry name" value="ZnF_C3H1"/>
    <property type="match status" value="2"/>
</dbReference>
<dbReference type="AlphaFoldDB" id="A0A165J0S6"/>
<dbReference type="EMBL" id="KV425978">
    <property type="protein sequence ID" value="KZV94157.1"/>
    <property type="molecule type" value="Genomic_DNA"/>
</dbReference>
<feature type="compositionally biased region" description="Gly residues" evidence="5">
    <location>
        <begin position="440"/>
        <end position="450"/>
    </location>
</feature>
<reference evidence="8 9" key="1">
    <citation type="journal article" date="2016" name="Mol. Biol. Evol.">
        <title>Comparative Genomics of Early-Diverging Mushroom-Forming Fungi Provides Insights into the Origins of Lignocellulose Decay Capabilities.</title>
        <authorList>
            <person name="Nagy L.G."/>
            <person name="Riley R."/>
            <person name="Tritt A."/>
            <person name="Adam C."/>
            <person name="Daum C."/>
            <person name="Floudas D."/>
            <person name="Sun H."/>
            <person name="Yadav J.S."/>
            <person name="Pangilinan J."/>
            <person name="Larsson K.H."/>
            <person name="Matsuura K."/>
            <person name="Barry K."/>
            <person name="Labutti K."/>
            <person name="Kuo R."/>
            <person name="Ohm R.A."/>
            <person name="Bhattacharya S.S."/>
            <person name="Shirouzu T."/>
            <person name="Yoshinaga Y."/>
            <person name="Martin F.M."/>
            <person name="Grigoriev I.V."/>
            <person name="Hibbett D.S."/>
        </authorList>
    </citation>
    <scope>NUCLEOTIDE SEQUENCE [LARGE SCALE GENOMIC DNA]</scope>
    <source>
        <strain evidence="8 9">HHB12029</strain>
    </source>
</reference>
<evidence type="ECO:0000256" key="5">
    <source>
        <dbReference type="SAM" id="MobiDB-lite"/>
    </source>
</evidence>
<evidence type="ECO:0000256" key="3">
    <source>
        <dbReference type="PROSITE-ProRule" id="PRU00023"/>
    </source>
</evidence>
<gene>
    <name evidence="7" type="ORF">EXIGLDRAFT_711736</name>
    <name evidence="8" type="ORF">EXIGLDRAFT_767448</name>
</gene>
<feature type="zinc finger region" description="C3H1-type" evidence="4">
    <location>
        <begin position="448"/>
        <end position="475"/>
    </location>
</feature>
<dbReference type="InterPro" id="IPR002110">
    <property type="entry name" value="Ankyrin_rpt"/>
</dbReference>
<feature type="domain" description="C3H1-type" evidence="6">
    <location>
        <begin position="448"/>
        <end position="475"/>
    </location>
</feature>
<feature type="compositionally biased region" description="Pro residues" evidence="5">
    <location>
        <begin position="162"/>
        <end position="183"/>
    </location>
</feature>
<feature type="compositionally biased region" description="Polar residues" evidence="5">
    <location>
        <begin position="569"/>
        <end position="579"/>
    </location>
</feature>
<keyword evidence="9" id="KW-1185">Reference proteome</keyword>
<keyword evidence="2 3" id="KW-0040">ANK repeat</keyword>
<feature type="zinc finger region" description="C3H1-type" evidence="4">
    <location>
        <begin position="207"/>
        <end position="231"/>
    </location>
</feature>
<evidence type="ECO:0000256" key="1">
    <source>
        <dbReference type="ARBA" id="ARBA00022737"/>
    </source>
</evidence>
<dbReference type="PROSITE" id="PS50088">
    <property type="entry name" value="ANK_REPEAT"/>
    <property type="match status" value="1"/>
</dbReference>
<dbReference type="Gene3D" id="1.25.40.20">
    <property type="entry name" value="Ankyrin repeat-containing domain"/>
    <property type="match status" value="1"/>
</dbReference>
<dbReference type="SMART" id="SM00248">
    <property type="entry name" value="ANK"/>
    <property type="match status" value="1"/>
</dbReference>
<evidence type="ECO:0000313" key="9">
    <source>
        <dbReference type="Proteomes" id="UP000077266"/>
    </source>
</evidence>
<sequence>MVSALWKACATGDAGQVAELLRDATPVDIEVKDHTGVTPLIQAIRNGHVDVVKILLDHGADPANASSSGRPENYTSDPAILELLGAAVAKNAQAAPAQPNGPAALSQSMAPYPAQYGPEGYASYDPSHDGAPKGYYGAPVPMPYAQYYAQQPPPDGSAQQPNGPPPVAFYPMPPPGAVPPQGPQPEQSADGAQPNGGNNNLPPPHVARAIPCRYYPACRYGASCMFLHPQTPYFQGPLPPPAQYPPPPQMDPMSPQSAYPQAYYPVPPGAYPPPPPGAVMGSPVPNSHPASPRSYMHGHSRAASEMMSPLAVPPSALPPVQMVHYGMPAPMSPYGVQQGLPPMGMVPGPPPHMSPQVMASPQMYPSSAPMGHAPLPHMSPYHTRRDSISSYHPEFASPVMSAGDPNLVPKSPLQLQASMDGYPVGPHHSRDGSGHRGRGGRASIGGGGRGKPPCLFFPSGRCRNGDQCRFPHVMPDGPVSGPPSRIHKSRMSMGSIESKLANLGLRDDASAPNGHKVNGFGENGRGGFVNGRGGGRRSPLSRPQRVPVAEDFPVLGGTRTPPIGPNGHVNGTVTPNGPTAAQVLRAPAPVQKDQLRSPAPAETPKVDGEAAPTTATQSLDAVAPEVPVSA</sequence>
<protein>
    <recommendedName>
        <fullName evidence="6">C3H1-type domain-containing protein</fullName>
    </recommendedName>
</protein>
<dbReference type="Proteomes" id="UP000077266">
    <property type="component" value="Unassembled WGS sequence"/>
</dbReference>
<keyword evidence="4" id="KW-0862">Zinc</keyword>
<feature type="domain" description="C3H1-type" evidence="6">
    <location>
        <begin position="207"/>
        <end position="231"/>
    </location>
</feature>
<keyword evidence="4" id="KW-0863">Zinc-finger</keyword>
<evidence type="ECO:0000259" key="6">
    <source>
        <dbReference type="PROSITE" id="PS50103"/>
    </source>
</evidence>
<keyword evidence="4" id="KW-0479">Metal-binding</keyword>
<dbReference type="InterPro" id="IPR036770">
    <property type="entry name" value="Ankyrin_rpt-contain_sf"/>
</dbReference>
<dbReference type="GO" id="GO:0010468">
    <property type="term" value="P:regulation of gene expression"/>
    <property type="evidence" value="ECO:0007669"/>
    <property type="project" value="UniProtKB-ARBA"/>
</dbReference>
<dbReference type="PANTHER" id="PTHR24171">
    <property type="entry name" value="ANKYRIN REPEAT DOMAIN-CONTAINING PROTEIN 39-RELATED"/>
    <property type="match status" value="1"/>
</dbReference>
<keyword evidence="1" id="KW-0677">Repeat</keyword>
<dbReference type="GO" id="GO:0008270">
    <property type="term" value="F:zinc ion binding"/>
    <property type="evidence" value="ECO:0007669"/>
    <property type="project" value="UniProtKB-KW"/>
</dbReference>
<organism evidence="8 9">
    <name type="scientific">Exidia glandulosa HHB12029</name>
    <dbReference type="NCBI Taxonomy" id="1314781"/>
    <lineage>
        <taxon>Eukaryota</taxon>
        <taxon>Fungi</taxon>
        <taxon>Dikarya</taxon>
        <taxon>Basidiomycota</taxon>
        <taxon>Agaricomycotina</taxon>
        <taxon>Agaricomycetes</taxon>
        <taxon>Auriculariales</taxon>
        <taxon>Exidiaceae</taxon>
        <taxon>Exidia</taxon>
    </lineage>
</organism>